<evidence type="ECO:0008006" key="3">
    <source>
        <dbReference type="Google" id="ProtNLM"/>
    </source>
</evidence>
<name>A0A178MRY2_9PROT</name>
<proteinExistence type="predicted"/>
<protein>
    <recommendedName>
        <fullName evidence="3">PilZ domain-containing protein</fullName>
    </recommendedName>
</protein>
<reference evidence="1 2" key="1">
    <citation type="submission" date="2016-04" db="EMBL/GenBank/DDBJ databases">
        <title>Draft genome sequence of freshwater magnetotactic bacteria Magnetospirillum marisnigri SP-1 and Magnetospirillum moscoviense BB-1.</title>
        <authorList>
            <person name="Koziaeva V."/>
            <person name="Dziuba M.V."/>
            <person name="Ivanov T.M."/>
            <person name="Kuznetsov B."/>
            <person name="Grouzdev D.S."/>
        </authorList>
    </citation>
    <scope>NUCLEOTIDE SEQUENCE [LARGE SCALE GENOMIC DNA]</scope>
    <source>
        <strain evidence="1 2">SP-1</strain>
    </source>
</reference>
<gene>
    <name evidence="1" type="ORF">A6A04_00570</name>
</gene>
<sequence length="108" mass="11908">MFPHKDRRRLPRKVGQGLVVLINGKVHPVIDISTAGVSYQAANHKIGATVALTIARLSDISDCIDAKITVISKDETVTRAEFKPTMPLLRYIISHIGEATRAVPAYFR</sequence>
<dbReference type="STRING" id="1285242.A6A04_00570"/>
<evidence type="ECO:0000313" key="2">
    <source>
        <dbReference type="Proteomes" id="UP000078428"/>
    </source>
</evidence>
<dbReference type="AlphaFoldDB" id="A0A178MRY2"/>
<comment type="caution">
    <text evidence="1">The sequence shown here is derived from an EMBL/GenBank/DDBJ whole genome shotgun (WGS) entry which is preliminary data.</text>
</comment>
<keyword evidence="2" id="KW-1185">Reference proteome</keyword>
<organism evidence="1 2">
    <name type="scientific">Paramagnetospirillum marisnigri</name>
    <dbReference type="NCBI Taxonomy" id="1285242"/>
    <lineage>
        <taxon>Bacteria</taxon>
        <taxon>Pseudomonadati</taxon>
        <taxon>Pseudomonadota</taxon>
        <taxon>Alphaproteobacteria</taxon>
        <taxon>Rhodospirillales</taxon>
        <taxon>Magnetospirillaceae</taxon>
        <taxon>Paramagnetospirillum</taxon>
    </lineage>
</organism>
<evidence type="ECO:0000313" key="1">
    <source>
        <dbReference type="EMBL" id="OAN52225.1"/>
    </source>
</evidence>
<dbReference type="Proteomes" id="UP000078428">
    <property type="component" value="Unassembled WGS sequence"/>
</dbReference>
<dbReference type="EMBL" id="LWQT01000044">
    <property type="protein sequence ID" value="OAN52225.1"/>
    <property type="molecule type" value="Genomic_DNA"/>
</dbReference>
<dbReference type="OrthoDB" id="7356944at2"/>
<accession>A0A178MRY2</accession>